<dbReference type="GO" id="GO:0003677">
    <property type="term" value="F:DNA binding"/>
    <property type="evidence" value="ECO:0007669"/>
    <property type="project" value="InterPro"/>
</dbReference>
<dbReference type="GO" id="GO:0008311">
    <property type="term" value="F:double-stranded DNA 3'-5' DNA exonuclease activity"/>
    <property type="evidence" value="ECO:0007669"/>
    <property type="project" value="InterPro"/>
</dbReference>
<dbReference type="Proteomes" id="UP000005835">
    <property type="component" value="Unassembled WGS sequence"/>
</dbReference>
<feature type="binding site" evidence="7">
    <location>
        <position position="160"/>
    </location>
    <ligand>
        <name>Mg(2+)</name>
        <dbReference type="ChEBI" id="CHEBI:18420"/>
        <label>1</label>
    </ligand>
</feature>
<proteinExistence type="inferred from homology"/>
<comment type="cofactor">
    <cofactor evidence="1">
        <name>Mn(2+)</name>
        <dbReference type="ChEBI" id="CHEBI:29035"/>
    </cofactor>
</comment>
<evidence type="ECO:0000313" key="11">
    <source>
        <dbReference type="EMBL" id="EKB30746.1"/>
    </source>
</evidence>
<evidence type="ECO:0000313" key="12">
    <source>
        <dbReference type="Proteomes" id="UP000005835"/>
    </source>
</evidence>
<dbReference type="HOGENOM" id="CLU_027539_0_1_4"/>
<gene>
    <name evidence="11" type="ORF">HMPREF9465_01793</name>
</gene>
<comment type="cofactor">
    <cofactor evidence="7">
        <name>Mg(2+)</name>
        <dbReference type="ChEBI" id="CHEBI:18420"/>
    </cofactor>
    <cofactor evidence="7">
        <name>Mn(2+)</name>
        <dbReference type="ChEBI" id="CHEBI:29035"/>
    </cofactor>
    <text evidence="7">Probably binds two magnesium or manganese ions per subunit.</text>
</comment>
<dbReference type="InterPro" id="IPR036691">
    <property type="entry name" value="Endo/exonu/phosph_ase_sf"/>
</dbReference>
<dbReference type="PROSITE" id="PS00728">
    <property type="entry name" value="AP_NUCLEASE_F1_3"/>
    <property type="match status" value="1"/>
</dbReference>
<feature type="binding site" evidence="7">
    <location>
        <position position="258"/>
    </location>
    <ligand>
        <name>Mg(2+)</name>
        <dbReference type="ChEBI" id="CHEBI:18420"/>
        <label>1</label>
    </ligand>
</feature>
<dbReference type="NCBIfam" id="TIGR00633">
    <property type="entry name" value="xth"/>
    <property type="match status" value="1"/>
</dbReference>
<feature type="binding site" evidence="7">
    <location>
        <position position="10"/>
    </location>
    <ligand>
        <name>Mg(2+)</name>
        <dbReference type="ChEBI" id="CHEBI:18420"/>
        <label>1</label>
    </ligand>
</feature>
<dbReference type="Gene3D" id="3.60.10.10">
    <property type="entry name" value="Endonuclease/exonuclease/phosphatase"/>
    <property type="match status" value="1"/>
</dbReference>
<dbReference type="PATRIC" id="fig|742823.3.peg.1788"/>
<dbReference type="AlphaFoldDB" id="K1JKR7"/>
<feature type="binding site" evidence="7">
    <location>
        <position position="158"/>
    </location>
    <ligand>
        <name>Mg(2+)</name>
        <dbReference type="ChEBI" id="CHEBI:18420"/>
        <label>1</label>
    </ligand>
</feature>
<dbReference type="PANTHER" id="PTHR43250">
    <property type="entry name" value="EXODEOXYRIBONUCLEASE III"/>
    <property type="match status" value="1"/>
</dbReference>
<keyword evidence="7" id="KW-0464">Manganese</keyword>
<keyword evidence="5 7" id="KW-0460">Magnesium</keyword>
<feature type="binding site" evidence="7">
    <location>
        <position position="259"/>
    </location>
    <ligand>
        <name>Mg(2+)</name>
        <dbReference type="ChEBI" id="CHEBI:18420"/>
        <label>1</label>
    </ligand>
</feature>
<evidence type="ECO:0000256" key="1">
    <source>
        <dbReference type="ARBA" id="ARBA00001936"/>
    </source>
</evidence>
<comment type="caution">
    <text evidence="11">The sequence shown here is derived from an EMBL/GenBank/DDBJ whole genome shotgun (WGS) entry which is preliminary data.</text>
</comment>
<feature type="site" description="Interaction with DNA substrate" evidence="8">
    <location>
        <position position="259"/>
    </location>
</feature>
<reference evidence="11 12" key="1">
    <citation type="submission" date="2012-05" db="EMBL/GenBank/DDBJ databases">
        <title>The Genome Sequence of Sutterella wadsworthensis 2_1_59BFAA.</title>
        <authorList>
            <consortium name="The Broad Institute Genome Sequencing Platform"/>
            <person name="Earl A."/>
            <person name="Ward D."/>
            <person name="Feldgarden M."/>
            <person name="Gevers D."/>
            <person name="Daigneault M."/>
            <person name="Strauss J."/>
            <person name="Allen-Vercoe E."/>
            <person name="Walker B."/>
            <person name="Young S.K."/>
            <person name="Zeng Q."/>
            <person name="Gargeya S."/>
            <person name="Fitzgerald M."/>
            <person name="Haas B."/>
            <person name="Abouelleil A."/>
            <person name="Alvarado L."/>
            <person name="Arachchi H.M."/>
            <person name="Berlin A.M."/>
            <person name="Chapman S.B."/>
            <person name="Goldberg J."/>
            <person name="Griggs A."/>
            <person name="Gujja S."/>
            <person name="Hansen M."/>
            <person name="Howarth C."/>
            <person name="Imamovic A."/>
            <person name="Larimer J."/>
            <person name="McCowen C."/>
            <person name="Montmayeur A."/>
            <person name="Murphy C."/>
            <person name="Neiman D."/>
            <person name="Pearson M."/>
            <person name="Priest M."/>
            <person name="Roberts A."/>
            <person name="Saif S."/>
            <person name="Shea T."/>
            <person name="Sisk P."/>
            <person name="Sykes S."/>
            <person name="Wortman J."/>
            <person name="Nusbaum C."/>
            <person name="Birren B."/>
        </authorList>
    </citation>
    <scope>NUCLEOTIDE SEQUENCE [LARGE SCALE GENOMIC DNA]</scope>
    <source>
        <strain evidence="11 12">2_1_59BFAA</strain>
    </source>
</reference>
<feature type="site" description="Transition state stabilizer" evidence="8">
    <location>
        <position position="160"/>
    </location>
</feature>
<evidence type="ECO:0000256" key="6">
    <source>
        <dbReference type="PIRSR" id="PIRSR604808-1"/>
    </source>
</evidence>
<dbReference type="OrthoDB" id="9803914at2"/>
<feature type="active site" description="Proton donor/acceptor" evidence="6">
    <location>
        <position position="158"/>
    </location>
</feature>
<evidence type="ECO:0000256" key="5">
    <source>
        <dbReference type="ARBA" id="ARBA00022842"/>
    </source>
</evidence>
<feature type="site" description="Important for catalytic activity" evidence="8">
    <location>
        <position position="229"/>
    </location>
</feature>
<name>K1JKR7_9BURK</name>
<keyword evidence="3 7" id="KW-0479">Metal-binding</keyword>
<dbReference type="CDD" id="cd09086">
    <property type="entry name" value="ExoIII-like_AP-endo"/>
    <property type="match status" value="1"/>
</dbReference>
<evidence type="ECO:0000256" key="8">
    <source>
        <dbReference type="PIRSR" id="PIRSR604808-3"/>
    </source>
</evidence>
<dbReference type="GO" id="GO:0006281">
    <property type="term" value="P:DNA repair"/>
    <property type="evidence" value="ECO:0007669"/>
    <property type="project" value="InterPro"/>
</dbReference>
<dbReference type="EMBL" id="ADMG01000037">
    <property type="protein sequence ID" value="EKB30746.1"/>
    <property type="molecule type" value="Genomic_DNA"/>
</dbReference>
<dbReference type="Pfam" id="PF03372">
    <property type="entry name" value="Exo_endo_phos"/>
    <property type="match status" value="1"/>
</dbReference>
<evidence type="ECO:0000256" key="3">
    <source>
        <dbReference type="ARBA" id="ARBA00022723"/>
    </source>
</evidence>
<feature type="domain" description="Endonuclease/exonuclease/phosphatase" evidence="10">
    <location>
        <begin position="7"/>
        <end position="259"/>
    </location>
</feature>
<organism evidence="11 12">
    <name type="scientific">Sutterella wadsworthensis 2_1_59BFAA</name>
    <dbReference type="NCBI Taxonomy" id="742823"/>
    <lineage>
        <taxon>Bacteria</taxon>
        <taxon>Pseudomonadati</taxon>
        <taxon>Pseudomonadota</taxon>
        <taxon>Betaproteobacteria</taxon>
        <taxon>Burkholderiales</taxon>
        <taxon>Sutterellaceae</taxon>
        <taxon>Sutterella</taxon>
    </lineage>
</organism>
<evidence type="ECO:0000256" key="7">
    <source>
        <dbReference type="PIRSR" id="PIRSR604808-2"/>
    </source>
</evidence>
<feature type="binding site" evidence="7">
    <location>
        <position position="37"/>
    </location>
    <ligand>
        <name>Mg(2+)</name>
        <dbReference type="ChEBI" id="CHEBI:18420"/>
        <label>1</label>
    </ligand>
</feature>
<feature type="region of interest" description="Disordered" evidence="9">
    <location>
        <begin position="247"/>
        <end position="268"/>
    </location>
</feature>
<evidence type="ECO:0000256" key="4">
    <source>
        <dbReference type="ARBA" id="ARBA00022801"/>
    </source>
</evidence>
<dbReference type="InterPro" id="IPR005135">
    <property type="entry name" value="Endo/exonuclease/phosphatase"/>
</dbReference>
<dbReference type="InterPro" id="IPR020848">
    <property type="entry name" value="AP_endonuclease_F1_CS"/>
</dbReference>
<dbReference type="GO" id="GO:0004519">
    <property type="term" value="F:endonuclease activity"/>
    <property type="evidence" value="ECO:0007669"/>
    <property type="project" value="InterPro"/>
</dbReference>
<dbReference type="InterPro" id="IPR004808">
    <property type="entry name" value="AP_endonuc_1"/>
</dbReference>
<dbReference type="GO" id="GO:0046872">
    <property type="term" value="F:metal ion binding"/>
    <property type="evidence" value="ECO:0007669"/>
    <property type="project" value="UniProtKB-KW"/>
</dbReference>
<keyword evidence="4" id="KW-0378">Hydrolase</keyword>
<comment type="similarity">
    <text evidence="2">Belongs to the DNA repair enzymes AP/ExoA family.</text>
</comment>
<feature type="active site" description="Proton acceptor" evidence="6">
    <location>
        <position position="259"/>
    </location>
</feature>
<dbReference type="InterPro" id="IPR037493">
    <property type="entry name" value="ExoIII-like"/>
</dbReference>
<dbReference type="RefSeq" id="WP_005436238.1">
    <property type="nucleotide sequence ID" value="NZ_JH815518.1"/>
</dbReference>
<dbReference type="eggNOG" id="COG0708">
    <property type="taxonomic scope" value="Bacteria"/>
</dbReference>
<dbReference type="SUPFAM" id="SSF56219">
    <property type="entry name" value="DNase I-like"/>
    <property type="match status" value="1"/>
</dbReference>
<evidence type="ECO:0000256" key="2">
    <source>
        <dbReference type="ARBA" id="ARBA00007092"/>
    </source>
</evidence>
<evidence type="ECO:0000259" key="10">
    <source>
        <dbReference type="Pfam" id="PF03372"/>
    </source>
</evidence>
<dbReference type="STRING" id="742823.HMPREF9465_01793"/>
<keyword evidence="12" id="KW-1185">Reference proteome</keyword>
<accession>K1JKR7</accession>
<dbReference type="PANTHER" id="PTHR43250:SF2">
    <property type="entry name" value="EXODEOXYRIBONUCLEASE III"/>
    <property type="match status" value="1"/>
</dbReference>
<protein>
    <submittedName>
        <fullName evidence="11">Exodeoxyribonuclease III</fullName>
    </submittedName>
</protein>
<feature type="active site" evidence="6">
    <location>
        <position position="117"/>
    </location>
</feature>
<sequence>MSNITLASWNVNSLKVRLPQLLDWLKTSGVDAVVLQETKLTDDLFPAESIREAGYDVVFTGQKTYNGVALLSKRDVFLPPEDVLLGLPDFPDDHKRFVAATLVTRREEKAIRFIGGYFPNGMTPGSWKYLYKLDWIAALTRHLKDTLTQCPDLVLGGDFNIAPENADVWNPAERKDDILVSAPERAAFRELLKLGLSDSFRLVSQESARYSWWDYRMKGFENNHGLRIDHLLVSEALKERVKAADIDTGPRGNLQPSDHAPATVTLEL</sequence>
<evidence type="ECO:0000256" key="9">
    <source>
        <dbReference type="SAM" id="MobiDB-lite"/>
    </source>
</evidence>
<dbReference type="NCBIfam" id="TIGR00195">
    <property type="entry name" value="exoDNase_III"/>
    <property type="match status" value="1"/>
</dbReference>
<dbReference type="PROSITE" id="PS51435">
    <property type="entry name" value="AP_NUCLEASE_F1_4"/>
    <property type="match status" value="1"/>
</dbReference>